<evidence type="ECO:0008006" key="2">
    <source>
        <dbReference type="Google" id="ProtNLM"/>
    </source>
</evidence>
<dbReference type="EMBL" id="MT143003">
    <property type="protein sequence ID" value="QJA91657.1"/>
    <property type="molecule type" value="Genomic_DNA"/>
</dbReference>
<evidence type="ECO:0000313" key="1">
    <source>
        <dbReference type="EMBL" id="QJA91657.1"/>
    </source>
</evidence>
<reference evidence="1" key="1">
    <citation type="submission" date="2020-03" db="EMBL/GenBank/DDBJ databases">
        <title>The deep terrestrial virosphere.</title>
        <authorList>
            <person name="Holmfeldt K."/>
            <person name="Nilsson E."/>
            <person name="Simone D."/>
            <person name="Lopez-Fernandez M."/>
            <person name="Wu X."/>
            <person name="de Brujin I."/>
            <person name="Lundin D."/>
            <person name="Andersson A."/>
            <person name="Bertilsson S."/>
            <person name="Dopson M."/>
        </authorList>
    </citation>
    <scope>NUCLEOTIDE SEQUENCE</scope>
    <source>
        <strain evidence="1">MM415B03306</strain>
    </source>
</reference>
<gene>
    <name evidence="1" type="ORF">MM415B03306_0006</name>
</gene>
<accession>A0A6M3L9E3</accession>
<sequence>MATLRGFDRKFYMSSTTTQATWGTLEAAADLHPFRVNSDPFTIAPEFVNDTDQIGGYEEASLQQELARGVSGPLTQTRAVAAFLGPLLANALGTSGDSLVDTSAYRHIIVPTPASFVMPTFSALDLFTATYYIAYHNLAIDSLELSTQRKGWLDVTAQCIGSGKTAIAGVTVGSLGVAPAMGPALKAGDLYIFQGVDQGAGLPVTYAQGTENMPGTATTIATTIRSFRWRVNNGLLGDEAYEPGTGVLRGRAERERMSQSLSFTVEFADNTYLAYLTSQNNLGLEFQFVSSTLAGAATVYYGLNLAFPSVKLTSCTVTGGVGTLIASCEALVLHDGTGPTVQATIFDKTAAYLG</sequence>
<organism evidence="1">
    <name type="scientific">viral metagenome</name>
    <dbReference type="NCBI Taxonomy" id="1070528"/>
    <lineage>
        <taxon>unclassified sequences</taxon>
        <taxon>metagenomes</taxon>
        <taxon>organismal metagenomes</taxon>
    </lineage>
</organism>
<dbReference type="AlphaFoldDB" id="A0A6M3L9E3"/>
<protein>
    <recommendedName>
        <fullName evidence="2">Tail protein</fullName>
    </recommendedName>
</protein>
<name>A0A6M3L9E3_9ZZZZ</name>
<proteinExistence type="predicted"/>